<dbReference type="AlphaFoldDB" id="A0A0G0PM45"/>
<organism evidence="7 8">
    <name type="scientific">Berkelbacteria bacterium GW2011_GWA2_38_9</name>
    <dbReference type="NCBI Taxonomy" id="1618334"/>
    <lineage>
        <taxon>Bacteria</taxon>
        <taxon>Candidatus Berkelbacteria</taxon>
    </lineage>
</organism>
<dbReference type="GO" id="GO:0003735">
    <property type="term" value="F:structural constituent of ribosome"/>
    <property type="evidence" value="ECO:0007669"/>
    <property type="project" value="InterPro"/>
</dbReference>
<dbReference type="GO" id="GO:0006412">
    <property type="term" value="P:translation"/>
    <property type="evidence" value="ECO:0007669"/>
    <property type="project" value="InterPro"/>
</dbReference>
<dbReference type="InterPro" id="IPR020574">
    <property type="entry name" value="Ribosomal_uS9_CS"/>
</dbReference>
<comment type="similarity">
    <text evidence="1 4">Belongs to the universal ribosomal protein uS9 family.</text>
</comment>
<dbReference type="GO" id="GO:0003723">
    <property type="term" value="F:RNA binding"/>
    <property type="evidence" value="ECO:0007669"/>
    <property type="project" value="TreeGrafter"/>
</dbReference>
<dbReference type="InterPro" id="IPR000754">
    <property type="entry name" value="Ribosomal_uS9"/>
</dbReference>
<dbReference type="NCBIfam" id="NF001099">
    <property type="entry name" value="PRK00132.1"/>
    <property type="match status" value="1"/>
</dbReference>
<evidence type="ECO:0000313" key="7">
    <source>
        <dbReference type="EMBL" id="KKQ90386.1"/>
    </source>
</evidence>
<dbReference type="Proteomes" id="UP000033934">
    <property type="component" value="Unassembled WGS sequence"/>
</dbReference>
<evidence type="ECO:0000256" key="3">
    <source>
        <dbReference type="ARBA" id="ARBA00023274"/>
    </source>
</evidence>
<dbReference type="Pfam" id="PF00380">
    <property type="entry name" value="Ribosomal_S9"/>
    <property type="match status" value="1"/>
</dbReference>
<dbReference type="GO" id="GO:0022627">
    <property type="term" value="C:cytosolic small ribosomal subunit"/>
    <property type="evidence" value="ECO:0007669"/>
    <property type="project" value="TreeGrafter"/>
</dbReference>
<dbReference type="InterPro" id="IPR014721">
    <property type="entry name" value="Ribsml_uS5_D2-typ_fold_subgr"/>
</dbReference>
<feature type="region of interest" description="Disordered" evidence="6">
    <location>
        <begin position="97"/>
        <end position="123"/>
    </location>
</feature>
<evidence type="ECO:0000256" key="5">
    <source>
        <dbReference type="RuleBase" id="RU003816"/>
    </source>
</evidence>
<dbReference type="PANTHER" id="PTHR21569">
    <property type="entry name" value="RIBOSOMAL PROTEIN S9"/>
    <property type="match status" value="1"/>
</dbReference>
<dbReference type="InterPro" id="IPR020568">
    <property type="entry name" value="Ribosomal_Su5_D2-typ_SF"/>
</dbReference>
<proteinExistence type="inferred from homology"/>
<evidence type="ECO:0000256" key="4">
    <source>
        <dbReference type="RuleBase" id="RU003815"/>
    </source>
</evidence>
<dbReference type="EMBL" id="LBVO01000007">
    <property type="protein sequence ID" value="KKQ90386.1"/>
    <property type="molecule type" value="Genomic_DNA"/>
</dbReference>
<dbReference type="InterPro" id="IPR023035">
    <property type="entry name" value="Ribosomal_uS9_bac/plastid"/>
</dbReference>
<feature type="compositionally biased region" description="Basic residues" evidence="6">
    <location>
        <begin position="104"/>
        <end position="123"/>
    </location>
</feature>
<evidence type="ECO:0000256" key="1">
    <source>
        <dbReference type="ARBA" id="ARBA00005251"/>
    </source>
</evidence>
<protein>
    <recommendedName>
        <fullName evidence="5">30S ribosomal protein S9</fullName>
    </recommendedName>
</protein>
<comment type="caution">
    <text evidence="7">The sequence shown here is derived from an EMBL/GenBank/DDBJ whole genome shotgun (WGS) entry which is preliminary data.</text>
</comment>
<keyword evidence="3 4" id="KW-0687">Ribonucleoprotein</keyword>
<dbReference type="SUPFAM" id="SSF54211">
    <property type="entry name" value="Ribosomal protein S5 domain 2-like"/>
    <property type="match status" value="1"/>
</dbReference>
<reference evidence="7 8" key="1">
    <citation type="journal article" date="2015" name="Nature">
        <title>rRNA introns, odd ribosomes, and small enigmatic genomes across a large radiation of phyla.</title>
        <authorList>
            <person name="Brown C.T."/>
            <person name="Hug L.A."/>
            <person name="Thomas B.C."/>
            <person name="Sharon I."/>
            <person name="Castelle C.J."/>
            <person name="Singh A."/>
            <person name="Wilkins M.J."/>
            <person name="Williams K.H."/>
            <person name="Banfield J.F."/>
        </authorList>
    </citation>
    <scope>NUCLEOTIDE SEQUENCE [LARGE SCALE GENOMIC DNA]</scope>
</reference>
<keyword evidence="2 4" id="KW-0689">Ribosomal protein</keyword>
<dbReference type="PROSITE" id="PS00360">
    <property type="entry name" value="RIBOSOMAL_S9"/>
    <property type="match status" value="1"/>
</dbReference>
<dbReference type="PANTHER" id="PTHR21569:SF1">
    <property type="entry name" value="SMALL RIBOSOMAL SUBUNIT PROTEIN US9M"/>
    <property type="match status" value="1"/>
</dbReference>
<evidence type="ECO:0000313" key="8">
    <source>
        <dbReference type="Proteomes" id="UP000033934"/>
    </source>
</evidence>
<dbReference type="Gene3D" id="3.30.230.10">
    <property type="match status" value="1"/>
</dbReference>
<accession>A0A0G0PM45</accession>
<sequence>MTNTKYIQATGRHKEAIAQVRIQSGSGKVIVNAKNLDDKTLLNPLKMVGIDSKFDVSVIVKGGGIVGQKKAISLGLSRAIVLHDVETKTTLKKAGMLMRDPRVRERKKYGKKSARRSPQWSKR</sequence>
<evidence type="ECO:0000256" key="6">
    <source>
        <dbReference type="SAM" id="MobiDB-lite"/>
    </source>
</evidence>
<gene>
    <name evidence="7" type="ORF">UT11_C0007G0028</name>
</gene>
<evidence type="ECO:0000256" key="2">
    <source>
        <dbReference type="ARBA" id="ARBA00022980"/>
    </source>
</evidence>
<name>A0A0G0PM45_9BACT</name>